<evidence type="ECO:0000256" key="6">
    <source>
        <dbReference type="ARBA" id="ARBA00022781"/>
    </source>
</evidence>
<evidence type="ECO:0000256" key="15">
    <source>
        <dbReference type="SAM" id="Phobius"/>
    </source>
</evidence>
<evidence type="ECO:0000256" key="5">
    <source>
        <dbReference type="ARBA" id="ARBA00022692"/>
    </source>
</evidence>
<evidence type="ECO:0000256" key="13">
    <source>
        <dbReference type="ARBA" id="ARBA00064647"/>
    </source>
</evidence>
<keyword evidence="8 14" id="KW-0406">Ion transport</keyword>
<dbReference type="InterPro" id="IPR001421">
    <property type="entry name" value="ATP8_metazoa"/>
</dbReference>
<dbReference type="PANTHER" id="PTHR39937:SF1">
    <property type="entry name" value="ATP SYNTHASE PROTEIN 8"/>
    <property type="match status" value="1"/>
</dbReference>
<gene>
    <name evidence="16" type="primary">ATP8</name>
</gene>
<keyword evidence="3 14" id="KW-0813">Transport</keyword>
<dbReference type="GO" id="GO:0015986">
    <property type="term" value="P:proton motive force-driven ATP synthesis"/>
    <property type="evidence" value="ECO:0007669"/>
    <property type="project" value="InterPro"/>
</dbReference>
<evidence type="ECO:0000256" key="2">
    <source>
        <dbReference type="ARBA" id="ARBA00008892"/>
    </source>
</evidence>
<dbReference type="InterPro" id="IPR050635">
    <property type="entry name" value="ATPase_protein_8"/>
</dbReference>
<keyword evidence="9 14" id="KW-0496">Mitochondrion</keyword>
<dbReference type="EMBL" id="MW630535">
    <property type="protein sequence ID" value="QUJ18149.1"/>
    <property type="molecule type" value="Genomic_DNA"/>
</dbReference>
<dbReference type="AlphaFoldDB" id="A0A8E5I1E8"/>
<evidence type="ECO:0000256" key="7">
    <source>
        <dbReference type="ARBA" id="ARBA00022989"/>
    </source>
</evidence>
<comment type="similarity">
    <text evidence="2 14">Belongs to the ATPase protein 8 family.</text>
</comment>
<comment type="subunit">
    <text evidence="13">Component of the ATP synthase complex composed at least of ATP5F1A/subunit alpha, ATP5F1B/subunit beta, ATP5MC1/subunit c (homooctomer), MT-ATP6/subunit a, MT-ATP8/subunit 8, ATP5ME/subunit e, ATP5MF/subunit f, ATP5MG/subunit g, ATP5MK/subunit k, ATP5MJ/subunit j, ATP5F1C/subunit gamma, ATP5F1D/subunit delta, ATP5F1E/subunit epsilon, ATP5PF/subunit F6, ATP5PB/subunit b, ATP5PD/subunit d, ATP5PO/subunit OSCP. ATP synthase complex consists of a soluble F(1) head domain (subunits alpha(3) and beta(3)) - the catalytic core - and a membrane F(0) domain - the membrane proton channel (subunits c, a, 8, e, f, g, k and j). These two domains are linked by a central stalk (subunits gamma, delta, and epsilon) rotating inside the F1 region and a stationary peripheral stalk (subunits F6, b, d, and OSCP).</text>
</comment>
<comment type="subcellular location">
    <subcellularLocation>
        <location evidence="1 14">Mitochondrion membrane</location>
        <topology evidence="1 14">Single-pass membrane protein</topology>
    </subcellularLocation>
</comment>
<proteinExistence type="inferred from homology"/>
<reference evidence="16" key="1">
    <citation type="submission" date="2021-02" db="EMBL/GenBank/DDBJ databases">
        <title>Systematics of Damselfishes.</title>
        <authorList>
            <person name="Tang K.L."/>
            <person name="Stiassny M.L.J."/>
            <person name="Mayden R.L."/>
            <person name="DeSalle R."/>
        </authorList>
    </citation>
    <scope>NUCLEOTIDE SEQUENCE</scope>
    <source>
        <strain evidence="16">KWC 08-04</strain>
    </source>
</reference>
<evidence type="ECO:0000256" key="1">
    <source>
        <dbReference type="ARBA" id="ARBA00004304"/>
    </source>
</evidence>
<evidence type="ECO:0000313" key="16">
    <source>
        <dbReference type="EMBL" id="QUJ18149.1"/>
    </source>
</evidence>
<organism evidence="16">
    <name type="scientific">Doratonotus megalepis</name>
    <dbReference type="NCBI Taxonomy" id="700792"/>
    <lineage>
        <taxon>Eukaryota</taxon>
        <taxon>Metazoa</taxon>
        <taxon>Chordata</taxon>
        <taxon>Craniata</taxon>
        <taxon>Vertebrata</taxon>
        <taxon>Euteleostomi</taxon>
        <taxon>Actinopterygii</taxon>
        <taxon>Neopterygii</taxon>
        <taxon>Teleostei</taxon>
        <taxon>Neoteleostei</taxon>
        <taxon>Acanthomorphata</taxon>
        <taxon>Eupercaria</taxon>
        <taxon>Labriformes</taxon>
        <taxon>Labridae</taxon>
        <taxon>Doratonotus</taxon>
    </lineage>
</organism>
<feature type="transmembrane region" description="Helical" evidence="15">
    <location>
        <begin position="6"/>
        <end position="26"/>
    </location>
</feature>
<evidence type="ECO:0000256" key="9">
    <source>
        <dbReference type="ARBA" id="ARBA00023128"/>
    </source>
</evidence>
<geneLocation type="mitochondrion" evidence="16"/>
<dbReference type="GO" id="GO:0015078">
    <property type="term" value="F:proton transmembrane transporter activity"/>
    <property type="evidence" value="ECO:0007669"/>
    <property type="project" value="InterPro"/>
</dbReference>
<dbReference type="Pfam" id="PF00895">
    <property type="entry name" value="ATP-synt_8"/>
    <property type="match status" value="1"/>
</dbReference>
<dbReference type="GO" id="GO:0045259">
    <property type="term" value="C:proton-transporting ATP synthase complex"/>
    <property type="evidence" value="ECO:0007669"/>
    <property type="project" value="UniProtKB-KW"/>
</dbReference>
<evidence type="ECO:0000256" key="3">
    <source>
        <dbReference type="ARBA" id="ARBA00022448"/>
    </source>
</evidence>
<keyword evidence="5 14" id="KW-0812">Transmembrane</keyword>
<evidence type="ECO:0000256" key="4">
    <source>
        <dbReference type="ARBA" id="ARBA00022547"/>
    </source>
</evidence>
<evidence type="ECO:0000256" key="8">
    <source>
        <dbReference type="ARBA" id="ARBA00023065"/>
    </source>
</evidence>
<sequence length="55" mass="6531">MPQLNPHPWFAILAFAWLVFAIILPYKTSTFEFPNELSIHDLPAPILEPWNWPWL</sequence>
<evidence type="ECO:0000256" key="14">
    <source>
        <dbReference type="RuleBase" id="RU003661"/>
    </source>
</evidence>
<evidence type="ECO:0000256" key="10">
    <source>
        <dbReference type="ARBA" id="ARBA00023136"/>
    </source>
</evidence>
<keyword evidence="10 15" id="KW-0472">Membrane</keyword>
<keyword evidence="6 14" id="KW-0375">Hydrogen ion transport</keyword>
<accession>A0A8E5I1E8</accession>
<comment type="function">
    <text evidence="12">Subunit 8, of the mitochondrial membrane ATP synthase complex (F(1)F(0) ATP synthase or Complex V) that produces ATP from ADP in the presence of a proton gradient across the membrane which is generated by electron transport complexes of the respiratory chain. ATP synthase complex consist of a soluble F(1) head domain - the catalytic core - and a membrane F(1) domain - the membrane proton channel. These two domains are linked by a central stalk rotating inside the F(1) region and a stationary peripheral stalk. During catalysis, ATP synthesis in the catalytic domain of F(1) is coupled via a rotary mechanism of the central stalk subunits to proton translocation. In vivo, can only synthesize ATP although its ATP hydrolase activity can be activated artificially in vitro. Part of the complex F(0) domain.</text>
</comment>
<evidence type="ECO:0000256" key="12">
    <source>
        <dbReference type="ARBA" id="ARBA00053067"/>
    </source>
</evidence>
<protein>
    <recommendedName>
        <fullName evidence="14">ATP synthase complex subunit 8</fullName>
    </recommendedName>
</protein>
<keyword evidence="11" id="KW-0066">ATP synthesis</keyword>
<keyword evidence="7 15" id="KW-1133">Transmembrane helix</keyword>
<evidence type="ECO:0000256" key="11">
    <source>
        <dbReference type="ARBA" id="ARBA00023310"/>
    </source>
</evidence>
<dbReference type="PANTHER" id="PTHR39937">
    <property type="entry name" value="ATP SYNTHASE PROTEIN 8"/>
    <property type="match status" value="1"/>
</dbReference>
<keyword evidence="4 14" id="KW-0138">CF(0)</keyword>
<dbReference type="GO" id="GO:0031966">
    <property type="term" value="C:mitochondrial membrane"/>
    <property type="evidence" value="ECO:0007669"/>
    <property type="project" value="UniProtKB-SubCell"/>
</dbReference>
<name>A0A8E5I1E8_9LABR</name>